<gene>
    <name evidence="1" type="ORF">TPR58_18040</name>
</gene>
<reference evidence="1 2" key="1">
    <citation type="submission" date="2024-05" db="EMBL/GenBank/DDBJ databases">
        <title>Sphingomonas sp. HF-S3 16S ribosomal RNA gene Genome sequencing and assembly.</title>
        <authorList>
            <person name="Lee H."/>
        </authorList>
    </citation>
    <scope>NUCLEOTIDE SEQUENCE [LARGE SCALE GENOMIC DNA]</scope>
    <source>
        <strain evidence="1 2">HF-S3</strain>
    </source>
</reference>
<evidence type="ECO:0000313" key="1">
    <source>
        <dbReference type="EMBL" id="MEN3749079.1"/>
    </source>
</evidence>
<comment type="caution">
    <text evidence="1">The sequence shown here is derived from an EMBL/GenBank/DDBJ whole genome shotgun (WGS) entry which is preliminary data.</text>
</comment>
<dbReference type="EMBL" id="JBDIZK010000012">
    <property type="protein sequence ID" value="MEN3749079.1"/>
    <property type="molecule type" value="Genomic_DNA"/>
</dbReference>
<sequence length="141" mass="16564">MDNALPERTVIVDNGRMVLRGYLGEVPFVSGLICEELFAYKSTPDDFDIIFLRLSGHYHRVYVDLGLLYWDEVGRLDAKDEMGVGGEYEDLTNRFMVRGRKIRFMKNEKLVFIISFTDGYEIEFTYREEDDVTQLQFFGFK</sequence>
<name>A0ABV0BC04_9SPHN</name>
<evidence type="ECO:0000313" key="2">
    <source>
        <dbReference type="Proteomes" id="UP001427805"/>
    </source>
</evidence>
<accession>A0ABV0BC04</accession>
<protein>
    <submittedName>
        <fullName evidence="1">Uncharacterized protein</fullName>
    </submittedName>
</protein>
<proteinExistence type="predicted"/>
<keyword evidence="2" id="KW-1185">Reference proteome</keyword>
<organism evidence="1 2">
    <name type="scientific">Sphingomonas rustica</name>
    <dbReference type="NCBI Taxonomy" id="3103142"/>
    <lineage>
        <taxon>Bacteria</taxon>
        <taxon>Pseudomonadati</taxon>
        <taxon>Pseudomonadota</taxon>
        <taxon>Alphaproteobacteria</taxon>
        <taxon>Sphingomonadales</taxon>
        <taxon>Sphingomonadaceae</taxon>
        <taxon>Sphingomonas</taxon>
    </lineage>
</organism>
<dbReference type="Proteomes" id="UP001427805">
    <property type="component" value="Unassembled WGS sequence"/>
</dbReference>